<name>A0AAN0RFF3_9PROT</name>
<keyword evidence="1" id="KW-0732">Signal</keyword>
<sequence>MKVSNLMLRNTVFRLTSLLLLTTAATTPSWAASFDKDPDWPCQQRLVPHVAAATYWAGEAPVPSAEDAPQDKARAAVIAAVSDRSLPLADGQARLAAYADTIPQAERSKVLGTLFADITAAIDTERASLISRIKELGRHQRGIARQVEAVNGDLSKLPEEPQGADLVKSNDLNSERGLLVRSYQETQHTMRYVCEAPADLEGRLAAYARTLQAKIQSAH</sequence>
<reference evidence="3" key="1">
    <citation type="submission" date="2012-06" db="EMBL/GenBank/DDBJ databases">
        <title>Genome analysis of multiple Granulibacter bethesdensis isolates demonstrates substantial genome diversity.</title>
        <authorList>
            <person name="Greenberg D.E."/>
            <person name="Porcella S.F."/>
            <person name="Zarember K."/>
            <person name="Zelazny A.M."/>
            <person name="Bruno D."/>
            <person name="Martens C."/>
            <person name="Barbian K.D."/>
            <person name="Jaske E."/>
            <person name="Holland S.M."/>
        </authorList>
    </citation>
    <scope>NUCLEOTIDE SEQUENCE [LARGE SCALE GENOMIC DNA]</scope>
    <source>
        <strain evidence="3">CGDNIH3</strain>
    </source>
</reference>
<proteinExistence type="predicted"/>
<feature type="chain" id="PRO_5042992144" evidence="1">
    <location>
        <begin position="32"/>
        <end position="219"/>
    </location>
</feature>
<evidence type="ECO:0000313" key="2">
    <source>
        <dbReference type="EMBL" id="AHJ63801.1"/>
    </source>
</evidence>
<evidence type="ECO:0000313" key="3">
    <source>
        <dbReference type="Proteomes" id="UP000019438"/>
    </source>
</evidence>
<dbReference type="KEGG" id="gbc:GbCGDNIH3_1918"/>
<evidence type="ECO:0000256" key="1">
    <source>
        <dbReference type="SAM" id="SignalP"/>
    </source>
</evidence>
<feature type="signal peptide" evidence="1">
    <location>
        <begin position="1"/>
        <end position="31"/>
    </location>
</feature>
<dbReference type="Proteomes" id="UP000019438">
    <property type="component" value="Chromosome"/>
</dbReference>
<organism evidence="2 3">
    <name type="scientific">Granulibacter bethesdensis</name>
    <dbReference type="NCBI Taxonomy" id="364410"/>
    <lineage>
        <taxon>Bacteria</taxon>
        <taxon>Pseudomonadati</taxon>
        <taxon>Pseudomonadota</taxon>
        <taxon>Alphaproteobacteria</taxon>
        <taxon>Acetobacterales</taxon>
        <taxon>Acetobacteraceae</taxon>
        <taxon>Granulibacter</taxon>
    </lineage>
</organism>
<dbReference type="AlphaFoldDB" id="A0AAN0RFF3"/>
<dbReference type="EMBL" id="CP003181">
    <property type="protein sequence ID" value="AHJ63801.1"/>
    <property type="molecule type" value="Genomic_DNA"/>
</dbReference>
<gene>
    <name evidence="2" type="ORF">GbCGDNIH3_1918</name>
</gene>
<protein>
    <submittedName>
        <fullName evidence="2">Secreted protein</fullName>
    </submittedName>
</protein>
<accession>A0AAN0RFF3</accession>